<dbReference type="GeneID" id="56347862"/>
<keyword evidence="2" id="KW-1185">Reference proteome</keyword>
<dbReference type="AlphaFoldDB" id="A0A0J1ILA3"/>
<name>A0A0J1ILA3_NIACI</name>
<sequence>MKIFSLSYFVVTRKIDLNMEIIEEEKSLVLWSDRVTSDEQTFHLHTIHDISFKPSSNQYKMLYLHTNRGVYSFVIKDNPEEMIRLIRRQIADYL</sequence>
<reference evidence="1 2" key="1">
    <citation type="submission" date="2015-05" db="EMBL/GenBank/DDBJ databases">
        <title>Whole genome sequence and identification of bacterial endophytes from Costus igneus.</title>
        <authorList>
            <person name="Lee Y.P."/>
            <person name="Gan H.M."/>
            <person name="Eng W."/>
            <person name="Wheatley M.S."/>
            <person name="Caraballo A."/>
            <person name="Polter S."/>
            <person name="Savka M.A."/>
            <person name="Hudson A.O."/>
        </authorList>
    </citation>
    <scope>NUCLEOTIDE SEQUENCE [LARGE SCALE GENOMIC DNA]</scope>
    <source>
        <strain evidence="1 2">RIT379</strain>
    </source>
</reference>
<dbReference type="Proteomes" id="UP000036045">
    <property type="component" value="Unassembled WGS sequence"/>
</dbReference>
<dbReference type="EMBL" id="LDPH01000007">
    <property type="protein sequence ID" value="KLV26766.1"/>
    <property type="molecule type" value="Genomic_DNA"/>
</dbReference>
<dbReference type="OrthoDB" id="2691759at2"/>
<gene>
    <name evidence="1" type="ORF">ABW02_09480</name>
</gene>
<comment type="caution">
    <text evidence="1">The sequence shown here is derived from an EMBL/GenBank/DDBJ whole genome shotgun (WGS) entry which is preliminary data.</text>
</comment>
<dbReference type="PATRIC" id="fig|1397.4.peg.5166"/>
<organism evidence="1 2">
    <name type="scientific">Niallia circulans</name>
    <name type="common">Bacillus circulans</name>
    <dbReference type="NCBI Taxonomy" id="1397"/>
    <lineage>
        <taxon>Bacteria</taxon>
        <taxon>Bacillati</taxon>
        <taxon>Bacillota</taxon>
        <taxon>Bacilli</taxon>
        <taxon>Bacillales</taxon>
        <taxon>Bacillaceae</taxon>
        <taxon>Niallia</taxon>
    </lineage>
</organism>
<evidence type="ECO:0000313" key="1">
    <source>
        <dbReference type="EMBL" id="KLV26766.1"/>
    </source>
</evidence>
<protein>
    <submittedName>
        <fullName evidence="1">Uncharacterized protein</fullName>
    </submittedName>
</protein>
<proteinExistence type="predicted"/>
<evidence type="ECO:0000313" key="2">
    <source>
        <dbReference type="Proteomes" id="UP000036045"/>
    </source>
</evidence>
<dbReference type="RefSeq" id="WP_047941741.1">
    <property type="nucleotide sequence ID" value="NZ_CP053989.1"/>
</dbReference>
<accession>A0A0J1ILA3</accession>